<proteinExistence type="predicted"/>
<feature type="compositionally biased region" description="Basic and acidic residues" evidence="1">
    <location>
        <begin position="46"/>
        <end position="56"/>
    </location>
</feature>
<accession>A0A418QN49</accession>
<feature type="region of interest" description="Disordered" evidence="1">
    <location>
        <begin position="46"/>
        <end position="70"/>
    </location>
</feature>
<protein>
    <submittedName>
        <fullName evidence="2">Uncharacterized protein</fullName>
    </submittedName>
</protein>
<sequence>MRSRNHGLSVVSCWLSVVGCQLAVAGCRLPVVGWRLPVAGCRLPKERHPDEGRTLSRDVTQPKNDVGCGA</sequence>
<evidence type="ECO:0000256" key="1">
    <source>
        <dbReference type="SAM" id="MobiDB-lite"/>
    </source>
</evidence>
<dbReference type="EMBL" id="QYCN01000038">
    <property type="protein sequence ID" value="RIY06635.1"/>
    <property type="molecule type" value="Genomic_DNA"/>
</dbReference>
<reference evidence="2 3" key="1">
    <citation type="submission" date="2019-01" db="EMBL/GenBank/DDBJ databases">
        <title>Hymenobacter humicola sp. nov., isolated from soils in Antarctica.</title>
        <authorList>
            <person name="Sedlacek I."/>
            <person name="Holochova P."/>
            <person name="Kralova S."/>
            <person name="Pantucek R."/>
            <person name="Stankova E."/>
            <person name="Vrbovska V."/>
            <person name="Kristofova L."/>
            <person name="Svec P."/>
            <person name="Busse H.-J."/>
        </authorList>
    </citation>
    <scope>NUCLEOTIDE SEQUENCE [LARGE SCALE GENOMIC DNA]</scope>
    <source>
        <strain evidence="2 3">CCM 8852</strain>
    </source>
</reference>
<evidence type="ECO:0000313" key="2">
    <source>
        <dbReference type="EMBL" id="RIY06635.1"/>
    </source>
</evidence>
<dbReference type="AlphaFoldDB" id="A0A418QN49"/>
<name>A0A418QN49_9BACT</name>
<gene>
    <name evidence="2" type="ORF">D0T11_18360</name>
</gene>
<comment type="caution">
    <text evidence="2">The sequence shown here is derived from an EMBL/GenBank/DDBJ whole genome shotgun (WGS) entry which is preliminary data.</text>
</comment>
<dbReference type="PROSITE" id="PS51257">
    <property type="entry name" value="PROKAR_LIPOPROTEIN"/>
    <property type="match status" value="1"/>
</dbReference>
<organism evidence="2 3">
    <name type="scientific">Hymenobacter rubripertinctus</name>
    <dbReference type="NCBI Taxonomy" id="2029981"/>
    <lineage>
        <taxon>Bacteria</taxon>
        <taxon>Pseudomonadati</taxon>
        <taxon>Bacteroidota</taxon>
        <taxon>Cytophagia</taxon>
        <taxon>Cytophagales</taxon>
        <taxon>Hymenobacteraceae</taxon>
        <taxon>Hymenobacter</taxon>
    </lineage>
</organism>
<evidence type="ECO:0000313" key="3">
    <source>
        <dbReference type="Proteomes" id="UP000284250"/>
    </source>
</evidence>
<dbReference type="Proteomes" id="UP000284250">
    <property type="component" value="Unassembled WGS sequence"/>
</dbReference>
<keyword evidence="3" id="KW-1185">Reference proteome</keyword>